<proteinExistence type="predicted"/>
<organism evidence="1 2">
    <name type="scientific">Rhabditophanes sp. KR3021</name>
    <dbReference type="NCBI Taxonomy" id="114890"/>
    <lineage>
        <taxon>Eukaryota</taxon>
        <taxon>Metazoa</taxon>
        <taxon>Ecdysozoa</taxon>
        <taxon>Nematoda</taxon>
        <taxon>Chromadorea</taxon>
        <taxon>Rhabditida</taxon>
        <taxon>Tylenchina</taxon>
        <taxon>Panagrolaimomorpha</taxon>
        <taxon>Strongyloidoidea</taxon>
        <taxon>Alloionematidae</taxon>
        <taxon>Rhabditophanes</taxon>
    </lineage>
</organism>
<dbReference type="WBParaSite" id="RSKR_0000477000.1">
    <property type="protein sequence ID" value="RSKR_0000477000.1"/>
    <property type="gene ID" value="RSKR_0000477000"/>
</dbReference>
<accession>A0AC35TW00</accession>
<reference evidence="2" key="1">
    <citation type="submission" date="2016-11" db="UniProtKB">
        <authorList>
            <consortium name="WormBaseParasite"/>
        </authorList>
    </citation>
    <scope>IDENTIFICATION</scope>
    <source>
        <strain evidence="2">KR3021</strain>
    </source>
</reference>
<dbReference type="Proteomes" id="UP000095286">
    <property type="component" value="Unplaced"/>
</dbReference>
<evidence type="ECO:0000313" key="2">
    <source>
        <dbReference type="WBParaSite" id="RSKR_0000477000.1"/>
    </source>
</evidence>
<sequence length="307" mass="35372">MNAPPPYSQQYQTNPLPYPQQYQTNPSLYPQQHQPQQYQPQQPQLQHNQPHQSPPGKIVISNTNNAGNTSNLNKQKRLLSMTNPIHACILTSLVAIAVQSGIYYMMIYSEKLAILIFGAGFGCSFVMALLMIGGWSFKFRYYEYTGLAYILVQMMIYSEKLAILIFGAGFGCSFVMALLMIGGWSFKFRYYEYTGLAYILVQTLLIMIVSARLCYYTTIFTVFKMFKYTFKDPLGLLMIQKVYHKNGTAKLQTNIIICCSLAVVWMYAVRTSYNIYRRERMLLRKELLKMIGQANNNNNQINQRVIL</sequence>
<protein>
    <submittedName>
        <fullName evidence="2">DUF4203 domain-containing protein</fullName>
    </submittedName>
</protein>
<evidence type="ECO:0000313" key="1">
    <source>
        <dbReference type="Proteomes" id="UP000095286"/>
    </source>
</evidence>
<name>A0AC35TW00_9BILA</name>